<proteinExistence type="predicted"/>
<gene>
    <name evidence="1" type="ORF">J2Z64_004419</name>
</gene>
<reference evidence="1" key="1">
    <citation type="submission" date="2021-03" db="EMBL/GenBank/DDBJ databases">
        <title>Genomic Encyclopedia of Type Strains, Phase IV (KMG-IV): sequencing the most valuable type-strain genomes for metagenomic binning, comparative biology and taxonomic classification.</title>
        <authorList>
            <person name="Goeker M."/>
        </authorList>
    </citation>
    <scope>NUCLEOTIDE SEQUENCE</scope>
    <source>
        <strain evidence="1">DSM 107338</strain>
    </source>
</reference>
<organism evidence="1 2">
    <name type="scientific">Oceanobacillus polygoni</name>
    <dbReference type="NCBI Taxonomy" id="1235259"/>
    <lineage>
        <taxon>Bacteria</taxon>
        <taxon>Bacillati</taxon>
        <taxon>Bacillota</taxon>
        <taxon>Bacilli</taxon>
        <taxon>Bacillales</taxon>
        <taxon>Bacillaceae</taxon>
        <taxon>Oceanobacillus</taxon>
    </lineage>
</organism>
<evidence type="ECO:0000313" key="2">
    <source>
        <dbReference type="Proteomes" id="UP001138793"/>
    </source>
</evidence>
<evidence type="ECO:0000313" key="1">
    <source>
        <dbReference type="EMBL" id="MBP2080107.1"/>
    </source>
</evidence>
<keyword evidence="2" id="KW-1185">Reference proteome</keyword>
<dbReference type="AlphaFoldDB" id="A0A9X0YWW3"/>
<dbReference type="EMBL" id="JAGGMB010000028">
    <property type="protein sequence ID" value="MBP2080107.1"/>
    <property type="molecule type" value="Genomic_DNA"/>
</dbReference>
<comment type="caution">
    <text evidence="1">The sequence shown here is derived from an EMBL/GenBank/DDBJ whole genome shotgun (WGS) entry which is preliminary data.</text>
</comment>
<protein>
    <submittedName>
        <fullName evidence="1">Uncharacterized protein</fullName>
    </submittedName>
</protein>
<name>A0A9X0YWW3_9BACI</name>
<dbReference type="RefSeq" id="WP_245347906.1">
    <property type="nucleotide sequence ID" value="NZ_JAGGMB010000028.1"/>
</dbReference>
<accession>A0A9X0YWW3</accession>
<dbReference type="Proteomes" id="UP001138793">
    <property type="component" value="Unassembled WGS sequence"/>
</dbReference>
<sequence length="56" mass="6707">MVVLRLINHYYFVYSVDWSKADQIVTIDLEGMGLLINRELGMEKAYMERKFIDKSY</sequence>